<sequence length="27" mass="2740">MKFTSALITLSVSAVLFSGVVRAAITG</sequence>
<dbReference type="EMBL" id="DAAWFM010000149">
    <property type="protein sequence ID" value="HAF7674405.1"/>
    <property type="molecule type" value="Genomic_DNA"/>
</dbReference>
<proteinExistence type="predicted"/>
<gene>
    <name evidence="1" type="ORF">G9293_004658</name>
</gene>
<reference evidence="1" key="2">
    <citation type="submission" date="2018-07" db="EMBL/GenBank/DDBJ databases">
        <authorList>
            <consortium name="NCBI Pathogen Detection Project"/>
        </authorList>
    </citation>
    <scope>NUCLEOTIDE SEQUENCE</scope>
    <source>
        <strain evidence="1">Salmonella enterica</strain>
    </source>
</reference>
<feature type="non-terminal residue" evidence="1">
    <location>
        <position position="27"/>
    </location>
</feature>
<reference evidence="1" key="1">
    <citation type="journal article" date="2018" name="Genome Biol.">
        <title>SKESA: strategic k-mer extension for scrupulous assemblies.</title>
        <authorList>
            <person name="Souvorov A."/>
            <person name="Agarwala R."/>
            <person name="Lipman D.J."/>
        </authorList>
    </citation>
    <scope>NUCLEOTIDE SEQUENCE</scope>
    <source>
        <strain evidence="1">Salmonella enterica</strain>
    </source>
</reference>
<accession>A0A752V0K9</accession>
<dbReference type="AlphaFoldDB" id="A0A752V0K9"/>
<name>A0A752V0K9_SALEB</name>
<comment type="caution">
    <text evidence="1">The sequence shown here is derived from an EMBL/GenBank/DDBJ whole genome shotgun (WGS) entry which is preliminary data.</text>
</comment>
<organism evidence="1">
    <name type="scientific">Salmonella enterica subsp. enterica serovar Java</name>
    <dbReference type="NCBI Taxonomy" id="224729"/>
    <lineage>
        <taxon>Bacteria</taxon>
        <taxon>Pseudomonadati</taxon>
        <taxon>Pseudomonadota</taxon>
        <taxon>Gammaproteobacteria</taxon>
        <taxon>Enterobacterales</taxon>
        <taxon>Enterobacteriaceae</taxon>
        <taxon>Salmonella</taxon>
    </lineage>
</organism>
<protein>
    <submittedName>
        <fullName evidence="1">Fimbrial protein</fullName>
    </submittedName>
</protein>
<evidence type="ECO:0000313" key="1">
    <source>
        <dbReference type="EMBL" id="HAF7674405.1"/>
    </source>
</evidence>